<gene>
    <name evidence="2" type="ORF">H7B67_05845</name>
</gene>
<accession>A0A841SMC0</accession>
<name>A0A841SMC0_9BACL</name>
<sequence length="95" mass="10801">MEVKPFDKKVYEDRASIALFAKAVNQAEKMEGELDYGAIFLMTFRMKDGSSSEYHFNIANTDSPQNGLLLKLPNTSQGYRISQATSEKLKKIIYE</sequence>
<dbReference type="AlphaFoldDB" id="A0A841SMC0"/>
<dbReference type="RefSeq" id="WP_185118856.1">
    <property type="nucleotide sequence ID" value="NZ_JACJVQ010000005.1"/>
</dbReference>
<reference evidence="2 3" key="1">
    <citation type="submission" date="2020-08" db="EMBL/GenBank/DDBJ databases">
        <title>Cohnella phylogeny.</title>
        <authorList>
            <person name="Dunlap C."/>
        </authorList>
    </citation>
    <scope>NUCLEOTIDE SEQUENCE [LARGE SCALE GENOMIC DNA]</scope>
    <source>
        <strain evidence="2 3">DSM 25241</strain>
    </source>
</reference>
<keyword evidence="3" id="KW-1185">Reference proteome</keyword>
<protein>
    <recommendedName>
        <fullName evidence="1">YhfM-like domain-containing protein</fullName>
    </recommendedName>
</protein>
<proteinExistence type="predicted"/>
<organism evidence="2 3">
    <name type="scientific">Cohnella thailandensis</name>
    <dbReference type="NCBI Taxonomy" id="557557"/>
    <lineage>
        <taxon>Bacteria</taxon>
        <taxon>Bacillati</taxon>
        <taxon>Bacillota</taxon>
        <taxon>Bacilli</taxon>
        <taxon>Bacillales</taxon>
        <taxon>Paenibacillaceae</taxon>
        <taxon>Cohnella</taxon>
    </lineage>
</organism>
<dbReference type="EMBL" id="JACJVQ010000005">
    <property type="protein sequence ID" value="MBB6633623.1"/>
    <property type="molecule type" value="Genomic_DNA"/>
</dbReference>
<feature type="domain" description="YhfM-like" evidence="1">
    <location>
        <begin position="10"/>
        <end position="94"/>
    </location>
</feature>
<dbReference type="InterPro" id="IPR058780">
    <property type="entry name" value="YhfM-like_dom"/>
</dbReference>
<comment type="caution">
    <text evidence="2">The sequence shown here is derived from an EMBL/GenBank/DDBJ whole genome shotgun (WGS) entry which is preliminary data.</text>
</comment>
<evidence type="ECO:0000313" key="3">
    <source>
        <dbReference type="Proteomes" id="UP000535838"/>
    </source>
</evidence>
<evidence type="ECO:0000259" key="1">
    <source>
        <dbReference type="Pfam" id="PF26353"/>
    </source>
</evidence>
<dbReference type="Pfam" id="PF26353">
    <property type="entry name" value="YhfM"/>
    <property type="match status" value="1"/>
</dbReference>
<dbReference type="Proteomes" id="UP000535838">
    <property type="component" value="Unassembled WGS sequence"/>
</dbReference>
<evidence type="ECO:0000313" key="2">
    <source>
        <dbReference type="EMBL" id="MBB6633623.1"/>
    </source>
</evidence>